<dbReference type="Proteomes" id="UP001287356">
    <property type="component" value="Unassembled WGS sequence"/>
</dbReference>
<gene>
    <name evidence="3" type="ORF">B0T24DRAFT_687815</name>
</gene>
<proteinExistence type="predicted"/>
<feature type="domain" description="NADP-dependent oxidoreductase" evidence="2">
    <location>
        <begin position="12"/>
        <end position="309"/>
    </location>
</feature>
<dbReference type="Gene3D" id="3.20.20.100">
    <property type="entry name" value="NADP-dependent oxidoreductase domain"/>
    <property type="match status" value="1"/>
</dbReference>
<dbReference type="InterPro" id="IPR036812">
    <property type="entry name" value="NAD(P)_OxRdtase_dom_sf"/>
</dbReference>
<evidence type="ECO:0000313" key="4">
    <source>
        <dbReference type="Proteomes" id="UP001287356"/>
    </source>
</evidence>
<dbReference type="GO" id="GO:0005737">
    <property type="term" value="C:cytoplasm"/>
    <property type="evidence" value="ECO:0007669"/>
    <property type="project" value="TreeGrafter"/>
</dbReference>
<dbReference type="SUPFAM" id="SSF51430">
    <property type="entry name" value="NAD(P)-linked oxidoreductase"/>
    <property type="match status" value="1"/>
</dbReference>
<protein>
    <submittedName>
        <fullName evidence="3">NADP-dependent oxidoreductase domain-containing protein</fullName>
    </submittedName>
</protein>
<dbReference type="PANTHER" id="PTHR43625:SF78">
    <property type="entry name" value="PYRIDOXAL REDUCTASE-RELATED"/>
    <property type="match status" value="1"/>
</dbReference>
<accession>A0AAE0NL26</accession>
<keyword evidence="4" id="KW-1185">Reference proteome</keyword>
<dbReference type="AlphaFoldDB" id="A0AAE0NL26"/>
<comment type="caution">
    <text evidence="3">The sequence shown here is derived from an EMBL/GenBank/DDBJ whole genome shotgun (WGS) entry which is preliminary data.</text>
</comment>
<dbReference type="InterPro" id="IPR023210">
    <property type="entry name" value="NADP_OxRdtase_dom"/>
</dbReference>
<reference evidence="3" key="2">
    <citation type="submission" date="2023-06" db="EMBL/GenBank/DDBJ databases">
        <authorList>
            <consortium name="Lawrence Berkeley National Laboratory"/>
            <person name="Haridas S."/>
            <person name="Hensen N."/>
            <person name="Bonometti L."/>
            <person name="Westerberg I."/>
            <person name="Brannstrom I.O."/>
            <person name="Guillou S."/>
            <person name="Cros-Aarteil S."/>
            <person name="Calhoun S."/>
            <person name="Kuo A."/>
            <person name="Mondo S."/>
            <person name="Pangilinan J."/>
            <person name="Riley R."/>
            <person name="Labutti K."/>
            <person name="Andreopoulos B."/>
            <person name="Lipzen A."/>
            <person name="Chen C."/>
            <person name="Yanf M."/>
            <person name="Daum C."/>
            <person name="Ng V."/>
            <person name="Clum A."/>
            <person name="Steindorff A."/>
            <person name="Ohm R."/>
            <person name="Martin F."/>
            <person name="Silar P."/>
            <person name="Natvig D."/>
            <person name="Lalanne C."/>
            <person name="Gautier V."/>
            <person name="Ament-Velasquez S.L."/>
            <person name="Kruys A."/>
            <person name="Hutchinson M.I."/>
            <person name="Powell A.J."/>
            <person name="Barry K."/>
            <person name="Miller A.N."/>
            <person name="Grigoriev I.V."/>
            <person name="Debuchy R."/>
            <person name="Gladieux P."/>
            <person name="Thoren M.H."/>
            <person name="Johannesson H."/>
        </authorList>
    </citation>
    <scope>NUCLEOTIDE SEQUENCE</scope>
    <source>
        <strain evidence="3">CBS 958.72</strain>
    </source>
</reference>
<dbReference type="PANTHER" id="PTHR43625">
    <property type="entry name" value="AFLATOXIN B1 ALDEHYDE REDUCTASE"/>
    <property type="match status" value="1"/>
</dbReference>
<dbReference type="EMBL" id="JAULSN010000001">
    <property type="protein sequence ID" value="KAK3383354.1"/>
    <property type="molecule type" value="Genomic_DNA"/>
</dbReference>
<evidence type="ECO:0000313" key="3">
    <source>
        <dbReference type="EMBL" id="KAK3383354.1"/>
    </source>
</evidence>
<dbReference type="InterPro" id="IPR050791">
    <property type="entry name" value="Aldo-Keto_reductase"/>
</dbReference>
<dbReference type="CDD" id="cd19077">
    <property type="entry name" value="AKR_AKR8A1-2"/>
    <property type="match status" value="1"/>
</dbReference>
<reference evidence="3" key="1">
    <citation type="journal article" date="2023" name="Mol. Phylogenet. Evol.">
        <title>Genome-scale phylogeny and comparative genomics of the fungal order Sordariales.</title>
        <authorList>
            <person name="Hensen N."/>
            <person name="Bonometti L."/>
            <person name="Westerberg I."/>
            <person name="Brannstrom I.O."/>
            <person name="Guillou S."/>
            <person name="Cros-Aarteil S."/>
            <person name="Calhoun S."/>
            <person name="Haridas S."/>
            <person name="Kuo A."/>
            <person name="Mondo S."/>
            <person name="Pangilinan J."/>
            <person name="Riley R."/>
            <person name="LaButti K."/>
            <person name="Andreopoulos B."/>
            <person name="Lipzen A."/>
            <person name="Chen C."/>
            <person name="Yan M."/>
            <person name="Daum C."/>
            <person name="Ng V."/>
            <person name="Clum A."/>
            <person name="Steindorff A."/>
            <person name="Ohm R.A."/>
            <person name="Martin F."/>
            <person name="Silar P."/>
            <person name="Natvig D.O."/>
            <person name="Lalanne C."/>
            <person name="Gautier V."/>
            <person name="Ament-Velasquez S.L."/>
            <person name="Kruys A."/>
            <person name="Hutchinson M.I."/>
            <person name="Powell A.J."/>
            <person name="Barry K."/>
            <person name="Miller A.N."/>
            <person name="Grigoriev I.V."/>
            <person name="Debuchy R."/>
            <person name="Gladieux P."/>
            <person name="Hiltunen Thoren M."/>
            <person name="Johannesson H."/>
        </authorList>
    </citation>
    <scope>NUCLEOTIDE SEQUENCE</scope>
    <source>
        <strain evidence="3">CBS 958.72</strain>
    </source>
</reference>
<organism evidence="3 4">
    <name type="scientific">Lasiosphaeria ovina</name>
    <dbReference type="NCBI Taxonomy" id="92902"/>
    <lineage>
        <taxon>Eukaryota</taxon>
        <taxon>Fungi</taxon>
        <taxon>Dikarya</taxon>
        <taxon>Ascomycota</taxon>
        <taxon>Pezizomycotina</taxon>
        <taxon>Sordariomycetes</taxon>
        <taxon>Sordariomycetidae</taxon>
        <taxon>Sordariales</taxon>
        <taxon>Lasiosphaeriaceae</taxon>
        <taxon>Lasiosphaeria</taxon>
    </lineage>
</organism>
<evidence type="ECO:0000256" key="1">
    <source>
        <dbReference type="ARBA" id="ARBA00023002"/>
    </source>
</evidence>
<dbReference type="Pfam" id="PF00248">
    <property type="entry name" value="Aldo_ket_red"/>
    <property type="match status" value="1"/>
</dbReference>
<keyword evidence="1" id="KW-0560">Oxidoreductase</keyword>
<evidence type="ECO:0000259" key="2">
    <source>
        <dbReference type="Pfam" id="PF00248"/>
    </source>
</evidence>
<sequence>MGLTIHGKTVGNIGLGMMNLTLRPTRIPDEQIFATIKAALEAGSNYLNASEFYGAPDHNSLTALNKYFDKYPEDEGKFVINAKGCLPNFTPDNSPASVKTSIENSVRLIGGKGRIDQFEPARNDAAVDVEVALKAIGEHVKSGDIKGITLSEVNAETVRRAAKVAKIEAVEVELSLWELAPLENGVAKACAELGIPLLAYSPLGHGVLTGKVNKPSDIPEGDFRRTIPRFQGEHFEANIRLVREVEKLAAKKGATPAQIAINWLLALARRPGMPTVVPIPGASSPAQVGENTVEIDLTDADMVEIDKILEALPVAGDPYGAHQMGFLSR</sequence>
<name>A0AAE0NL26_9PEZI</name>
<dbReference type="GO" id="GO:0016491">
    <property type="term" value="F:oxidoreductase activity"/>
    <property type="evidence" value="ECO:0007669"/>
    <property type="project" value="UniProtKB-KW"/>
</dbReference>